<dbReference type="SUPFAM" id="SSF88659">
    <property type="entry name" value="Sigma3 and sigma4 domains of RNA polymerase sigma factors"/>
    <property type="match status" value="1"/>
</dbReference>
<comment type="similarity">
    <text evidence="1">Belongs to the sigma-70 factor family. ECF subfamily.</text>
</comment>
<dbReference type="EMBL" id="JARUJP010000036">
    <property type="protein sequence ID" value="MDW8803021.1"/>
    <property type="molecule type" value="Genomic_DNA"/>
</dbReference>
<evidence type="ECO:0000256" key="3">
    <source>
        <dbReference type="ARBA" id="ARBA00023082"/>
    </source>
</evidence>
<dbReference type="Gene3D" id="1.10.10.10">
    <property type="entry name" value="Winged helix-like DNA-binding domain superfamily/Winged helix DNA-binding domain"/>
    <property type="match status" value="1"/>
</dbReference>
<dbReference type="NCBIfam" id="TIGR02937">
    <property type="entry name" value="sigma70-ECF"/>
    <property type="match status" value="1"/>
</dbReference>
<evidence type="ECO:0000313" key="8">
    <source>
        <dbReference type="Proteomes" id="UP001281656"/>
    </source>
</evidence>
<dbReference type="InterPro" id="IPR036388">
    <property type="entry name" value="WH-like_DNA-bd_sf"/>
</dbReference>
<evidence type="ECO:0000256" key="4">
    <source>
        <dbReference type="ARBA" id="ARBA00023163"/>
    </source>
</evidence>
<feature type="domain" description="RNA polymerase sigma-70 region 2" evidence="5">
    <location>
        <begin position="21"/>
        <end position="87"/>
    </location>
</feature>
<evidence type="ECO:0000256" key="1">
    <source>
        <dbReference type="ARBA" id="ARBA00010641"/>
    </source>
</evidence>
<dbReference type="Pfam" id="PF08281">
    <property type="entry name" value="Sigma70_r4_2"/>
    <property type="match status" value="1"/>
</dbReference>
<feature type="domain" description="RNA polymerase sigma factor 70 region 4 type 2" evidence="6">
    <location>
        <begin position="109"/>
        <end position="158"/>
    </location>
</feature>
<evidence type="ECO:0000256" key="2">
    <source>
        <dbReference type="ARBA" id="ARBA00023015"/>
    </source>
</evidence>
<sequence length="176" mass="20584">MELEFLVKRAQKDNEEAFIKLIEMHKKLMYSVAKSMIDNDEDIADLIQETILKSYKNIKNLKDYGGFKAWLMRILINNCKDFIKSSKKVVSIDEVVLQSSKCEEFEQIELREIFNSLDGSLRLIVQLYYIEDISVKDIAKLTNIPEGTVKSRLHRARRILNELFTDRRTSYAGNVK</sequence>
<dbReference type="InterPro" id="IPR013325">
    <property type="entry name" value="RNA_pol_sigma_r2"/>
</dbReference>
<dbReference type="InterPro" id="IPR039425">
    <property type="entry name" value="RNA_pol_sigma-70-like"/>
</dbReference>
<dbReference type="PANTHER" id="PTHR43133">
    <property type="entry name" value="RNA POLYMERASE ECF-TYPE SIGMA FACTO"/>
    <property type="match status" value="1"/>
</dbReference>
<accession>A0ABU4JXX1</accession>
<dbReference type="InterPro" id="IPR014284">
    <property type="entry name" value="RNA_pol_sigma-70_dom"/>
</dbReference>
<evidence type="ECO:0000259" key="5">
    <source>
        <dbReference type="Pfam" id="PF04542"/>
    </source>
</evidence>
<dbReference type="SUPFAM" id="SSF88946">
    <property type="entry name" value="Sigma2 domain of RNA polymerase sigma factors"/>
    <property type="match status" value="1"/>
</dbReference>
<organism evidence="7 8">
    <name type="scientific">Clostridium tanneri</name>
    <dbReference type="NCBI Taxonomy" id="3037988"/>
    <lineage>
        <taxon>Bacteria</taxon>
        <taxon>Bacillati</taxon>
        <taxon>Bacillota</taxon>
        <taxon>Clostridia</taxon>
        <taxon>Eubacteriales</taxon>
        <taxon>Clostridiaceae</taxon>
        <taxon>Clostridium</taxon>
    </lineage>
</organism>
<evidence type="ECO:0000313" key="7">
    <source>
        <dbReference type="EMBL" id="MDW8803021.1"/>
    </source>
</evidence>
<dbReference type="InterPro" id="IPR007627">
    <property type="entry name" value="RNA_pol_sigma70_r2"/>
</dbReference>
<dbReference type="CDD" id="cd06171">
    <property type="entry name" value="Sigma70_r4"/>
    <property type="match status" value="1"/>
</dbReference>
<evidence type="ECO:0000259" key="6">
    <source>
        <dbReference type="Pfam" id="PF08281"/>
    </source>
</evidence>
<dbReference type="RefSeq" id="WP_318799219.1">
    <property type="nucleotide sequence ID" value="NZ_JARUJP010000036.1"/>
</dbReference>
<name>A0ABU4JXX1_9CLOT</name>
<protein>
    <submittedName>
        <fullName evidence="7">Sigma-70 family RNA polymerase sigma factor</fullName>
    </submittedName>
</protein>
<dbReference type="Pfam" id="PF04542">
    <property type="entry name" value="Sigma70_r2"/>
    <property type="match status" value="1"/>
</dbReference>
<comment type="caution">
    <text evidence="7">The sequence shown here is derived from an EMBL/GenBank/DDBJ whole genome shotgun (WGS) entry which is preliminary data.</text>
</comment>
<keyword evidence="4" id="KW-0804">Transcription</keyword>
<gene>
    <name evidence="7" type="ORF">P8V03_17940</name>
</gene>
<dbReference type="Gene3D" id="1.10.1740.10">
    <property type="match status" value="1"/>
</dbReference>
<keyword evidence="3" id="KW-0731">Sigma factor</keyword>
<dbReference type="InterPro" id="IPR013324">
    <property type="entry name" value="RNA_pol_sigma_r3/r4-like"/>
</dbReference>
<reference evidence="7 8" key="1">
    <citation type="submission" date="2023-04" db="EMBL/GenBank/DDBJ databases">
        <title>Clostridium tannerae sp. nov., isolated from the fecal material of an alpaca.</title>
        <authorList>
            <person name="Miller S."/>
            <person name="Hendry M."/>
            <person name="King J."/>
            <person name="Sankaranarayanan K."/>
            <person name="Lawson P.A."/>
        </authorList>
    </citation>
    <scope>NUCLEOTIDE SEQUENCE [LARGE SCALE GENOMIC DNA]</scope>
    <source>
        <strain evidence="7 8">A1-XYC3</strain>
    </source>
</reference>
<proteinExistence type="inferred from homology"/>
<dbReference type="InterPro" id="IPR013249">
    <property type="entry name" value="RNA_pol_sigma70_r4_t2"/>
</dbReference>
<dbReference type="Proteomes" id="UP001281656">
    <property type="component" value="Unassembled WGS sequence"/>
</dbReference>
<keyword evidence="2" id="KW-0805">Transcription regulation</keyword>
<dbReference type="PANTHER" id="PTHR43133:SF51">
    <property type="entry name" value="RNA POLYMERASE SIGMA FACTOR"/>
    <property type="match status" value="1"/>
</dbReference>
<keyword evidence="8" id="KW-1185">Reference proteome</keyword>